<accession>A0ABR7N3W6</accession>
<dbReference type="EMBL" id="JACRSX010000019">
    <property type="protein sequence ID" value="MBC8563314.1"/>
    <property type="molecule type" value="Genomic_DNA"/>
</dbReference>
<keyword evidence="1" id="KW-0472">Membrane</keyword>
<evidence type="ECO:0000313" key="2">
    <source>
        <dbReference type="EMBL" id="MBC8563314.1"/>
    </source>
</evidence>
<name>A0ABR7N3W6_9FIRM</name>
<dbReference type="Proteomes" id="UP000606193">
    <property type="component" value="Unassembled WGS sequence"/>
</dbReference>
<organism evidence="2 3">
    <name type="scientific">Jutongia huaianensis</name>
    <dbReference type="NCBI Taxonomy" id="2763668"/>
    <lineage>
        <taxon>Bacteria</taxon>
        <taxon>Bacillati</taxon>
        <taxon>Bacillota</taxon>
        <taxon>Clostridia</taxon>
        <taxon>Lachnospirales</taxon>
        <taxon>Lachnospiraceae</taxon>
        <taxon>Jutongia</taxon>
    </lineage>
</organism>
<sequence>MALSSLQAYSIIFFTGGFLYCGIEILYRGYSHISMFFTAGICFLLIGFIESLFQGRLSLLLQMLLCGIMITGIEYLVGVLVNRQLHLNVWDYTGHPFNLQGQICLLNSCLWFLLSGPAILLFDLMRYLLLGIPLPHYRIF</sequence>
<feature type="transmembrane region" description="Helical" evidence="1">
    <location>
        <begin position="34"/>
        <end position="53"/>
    </location>
</feature>
<feature type="transmembrane region" description="Helical" evidence="1">
    <location>
        <begin position="6"/>
        <end position="27"/>
    </location>
</feature>
<dbReference type="InterPro" id="IPR010540">
    <property type="entry name" value="CmpB_TMEM229"/>
</dbReference>
<gene>
    <name evidence="2" type="ORF">H8704_11875</name>
</gene>
<evidence type="ECO:0000256" key="1">
    <source>
        <dbReference type="SAM" id="Phobius"/>
    </source>
</evidence>
<keyword evidence="3" id="KW-1185">Reference proteome</keyword>
<proteinExistence type="predicted"/>
<protein>
    <recommendedName>
        <fullName evidence="4">ABC transporter permease</fullName>
    </recommendedName>
</protein>
<dbReference type="Pfam" id="PF06541">
    <property type="entry name" value="ABC_trans_CmpB"/>
    <property type="match status" value="1"/>
</dbReference>
<feature type="transmembrane region" description="Helical" evidence="1">
    <location>
        <begin position="103"/>
        <end position="122"/>
    </location>
</feature>
<comment type="caution">
    <text evidence="2">The sequence shown here is derived from an EMBL/GenBank/DDBJ whole genome shotgun (WGS) entry which is preliminary data.</text>
</comment>
<feature type="transmembrane region" description="Helical" evidence="1">
    <location>
        <begin position="59"/>
        <end position="82"/>
    </location>
</feature>
<evidence type="ECO:0000313" key="3">
    <source>
        <dbReference type="Proteomes" id="UP000606193"/>
    </source>
</evidence>
<reference evidence="2 3" key="1">
    <citation type="submission" date="2020-08" db="EMBL/GenBank/DDBJ databases">
        <title>Genome public.</title>
        <authorList>
            <person name="Liu C."/>
            <person name="Sun Q."/>
        </authorList>
    </citation>
    <scope>NUCLEOTIDE SEQUENCE [LARGE SCALE GENOMIC DNA]</scope>
    <source>
        <strain evidence="2 3">NSJ-37</strain>
    </source>
</reference>
<evidence type="ECO:0008006" key="4">
    <source>
        <dbReference type="Google" id="ProtNLM"/>
    </source>
</evidence>
<keyword evidence="1" id="KW-1133">Transmembrane helix</keyword>
<dbReference type="RefSeq" id="WP_118678472.1">
    <property type="nucleotide sequence ID" value="NZ_JACRSX010000019.1"/>
</dbReference>
<keyword evidence="1" id="KW-0812">Transmembrane</keyword>